<reference evidence="2" key="1">
    <citation type="journal article" date="2020" name="Fungal Divers.">
        <title>Resolving the Mortierellaceae phylogeny through synthesis of multi-gene phylogenetics and phylogenomics.</title>
        <authorList>
            <person name="Vandepol N."/>
            <person name="Liber J."/>
            <person name="Desiro A."/>
            <person name="Na H."/>
            <person name="Kennedy M."/>
            <person name="Barry K."/>
            <person name="Grigoriev I.V."/>
            <person name="Miller A.N."/>
            <person name="O'Donnell K."/>
            <person name="Stajich J.E."/>
            <person name="Bonito G."/>
        </authorList>
    </citation>
    <scope>NUCLEOTIDE SEQUENCE</scope>
    <source>
        <strain evidence="2">KOD1015</strain>
    </source>
</reference>
<comment type="caution">
    <text evidence="2">The sequence shown here is derived from an EMBL/GenBank/DDBJ whole genome shotgun (WGS) entry which is preliminary data.</text>
</comment>
<name>A0A9P6FL44_9FUNG</name>
<sequence length="290" mass="29984">MCSNGLPDNCQVVSNSVYKCDGKGGLELVKKCDGTETCVEKGTKADCVSNDCKCPDDGTVCGEVFPLSCKLKATALYSCKKGQNPTYLKDCYPNRCSSTSMAAASAAEVFVAEASNDQCVDSCKCSEAGLICGSTFPAKCNLKGTSLYKCTGAGVDPVLETECTKGCVVNAGDDSCTASDDCKCKDKDDVCGNAFPSACKLISGALYSCSAGAGTNPVLLKTCPDNQCDVQVGPDQCKPGPCECKDTNPVCGSTLPDSCGLDKSTLYQCTKKGEKPSGGQKCESGECKTT</sequence>
<protein>
    <submittedName>
        <fullName evidence="2">Uncharacterized protein</fullName>
    </submittedName>
</protein>
<feature type="non-terminal residue" evidence="2">
    <location>
        <position position="290"/>
    </location>
</feature>
<evidence type="ECO:0000313" key="3">
    <source>
        <dbReference type="Proteomes" id="UP000780801"/>
    </source>
</evidence>
<evidence type="ECO:0000313" key="2">
    <source>
        <dbReference type="EMBL" id="KAF9571117.1"/>
    </source>
</evidence>
<dbReference type="OrthoDB" id="2447511at2759"/>
<proteinExistence type="predicted"/>
<feature type="region of interest" description="Disordered" evidence="1">
    <location>
        <begin position="271"/>
        <end position="290"/>
    </location>
</feature>
<dbReference type="EMBL" id="JAABOA010006037">
    <property type="protein sequence ID" value="KAF9571117.1"/>
    <property type="molecule type" value="Genomic_DNA"/>
</dbReference>
<dbReference type="AlphaFoldDB" id="A0A9P6FL44"/>
<gene>
    <name evidence="2" type="ORF">BGW38_008675</name>
</gene>
<accession>A0A9P6FL44</accession>
<evidence type="ECO:0000256" key="1">
    <source>
        <dbReference type="SAM" id="MobiDB-lite"/>
    </source>
</evidence>
<organism evidence="2 3">
    <name type="scientific">Lunasporangiospora selenospora</name>
    <dbReference type="NCBI Taxonomy" id="979761"/>
    <lineage>
        <taxon>Eukaryota</taxon>
        <taxon>Fungi</taxon>
        <taxon>Fungi incertae sedis</taxon>
        <taxon>Mucoromycota</taxon>
        <taxon>Mortierellomycotina</taxon>
        <taxon>Mortierellomycetes</taxon>
        <taxon>Mortierellales</taxon>
        <taxon>Mortierellaceae</taxon>
        <taxon>Lunasporangiospora</taxon>
    </lineage>
</organism>
<dbReference type="Proteomes" id="UP000780801">
    <property type="component" value="Unassembled WGS sequence"/>
</dbReference>
<keyword evidence="3" id="KW-1185">Reference proteome</keyword>